<organism evidence="3 4">
    <name type="scientific">Streptomyces galilaeus</name>
    <dbReference type="NCBI Taxonomy" id="33899"/>
    <lineage>
        <taxon>Bacteria</taxon>
        <taxon>Bacillati</taxon>
        <taxon>Actinomycetota</taxon>
        <taxon>Actinomycetes</taxon>
        <taxon>Kitasatosporales</taxon>
        <taxon>Streptomycetaceae</taxon>
        <taxon>Streptomyces</taxon>
    </lineage>
</organism>
<evidence type="ECO:0000259" key="2">
    <source>
        <dbReference type="Pfam" id="PF20803"/>
    </source>
</evidence>
<dbReference type="Gene3D" id="3.30.70.2650">
    <property type="match status" value="1"/>
</dbReference>
<dbReference type="PIRSF" id="PIRSF020623">
    <property type="entry name" value="PaaX"/>
    <property type="match status" value="1"/>
</dbReference>
<proteinExistence type="predicted"/>
<gene>
    <name evidence="3" type="ORF">ACKI1S_31205</name>
</gene>
<dbReference type="Pfam" id="PF20803">
    <property type="entry name" value="PaaX_M"/>
    <property type="match status" value="1"/>
</dbReference>
<dbReference type="EMBL" id="JBJVNE010000017">
    <property type="protein sequence ID" value="MFM9650606.1"/>
    <property type="molecule type" value="Genomic_DNA"/>
</dbReference>
<evidence type="ECO:0000259" key="1">
    <source>
        <dbReference type="Pfam" id="PF08223"/>
    </source>
</evidence>
<reference evidence="3 4" key="1">
    <citation type="submission" date="2024-12" db="EMBL/GenBank/DDBJ databases">
        <title>Forecasting of Potato common scab and diversities of Pathogenic streptomyces spp. in china.</title>
        <authorList>
            <person name="Handique U."/>
            <person name="Wu J."/>
        </authorList>
    </citation>
    <scope>NUCLEOTIDE SEQUENCE [LARGE SCALE GENOMIC DNA]</scope>
    <source>
        <strain evidence="3 4">ZRIMU1585</strain>
    </source>
</reference>
<sequence length="310" mass="33270">MSALPNTPPNARAEADGTAPVPVPTRLLVHALVREDGTVDSGELYAVAGLLGMTDQQVRLCVKRLVAEGRFTHEGRGRKALLRAVADATGSITPNVAYVRHAYRQDHGLAAWDGVWHLFAFAIPESSRTSRDTLRDTLRHLGAAPVQSGLYVSANPIEELVEAQARHLDVAHAVTFLTSTDLRVGGVDDPPALAAALWPLDDIAARHDRLAGLAQACLDRLARPERPTGPEQLAMAIQLAAAFTHAMEPDPLLPPELLPRPWPGTHARRLTAACWTALAEAGAHAPAGTPVPRLFVQYEDLLASVPEHLT</sequence>
<dbReference type="InterPro" id="IPR048846">
    <property type="entry name" value="PaaX-like_central"/>
</dbReference>
<dbReference type="Gene3D" id="1.20.58.1460">
    <property type="match status" value="1"/>
</dbReference>
<dbReference type="Proteomes" id="UP001631993">
    <property type="component" value="Unassembled WGS sequence"/>
</dbReference>
<comment type="caution">
    <text evidence="3">The sequence shown here is derived from an EMBL/GenBank/DDBJ whole genome shotgun (WGS) entry which is preliminary data.</text>
</comment>
<dbReference type="InterPro" id="IPR011965">
    <property type="entry name" value="PaaX_trns_reg"/>
</dbReference>
<accession>A0ABW9IRN9</accession>
<evidence type="ECO:0000313" key="3">
    <source>
        <dbReference type="EMBL" id="MFM9650606.1"/>
    </source>
</evidence>
<dbReference type="InterPro" id="IPR013225">
    <property type="entry name" value="PaaX_C"/>
</dbReference>
<dbReference type="RefSeq" id="WP_369280335.1">
    <property type="nucleotide sequence ID" value="NZ_JBJVMW010000015.1"/>
</dbReference>
<feature type="domain" description="Transcriptional repressor PaaX-like central Cas2-like" evidence="2">
    <location>
        <begin position="110"/>
        <end position="181"/>
    </location>
</feature>
<dbReference type="PANTHER" id="PTHR30319:SF1">
    <property type="entry name" value="TRANSCRIPTIONAL REPRESSOR PAAX"/>
    <property type="match status" value="1"/>
</dbReference>
<dbReference type="Gene3D" id="1.10.10.10">
    <property type="entry name" value="Winged helix-like DNA-binding domain superfamily/Winged helix DNA-binding domain"/>
    <property type="match status" value="1"/>
</dbReference>
<protein>
    <submittedName>
        <fullName evidence="3">PaaX family transcriptional regulator C-terminal domain-containing protein</fullName>
    </submittedName>
</protein>
<name>A0ABW9IRN9_STRGJ</name>
<keyword evidence="4" id="KW-1185">Reference proteome</keyword>
<dbReference type="InterPro" id="IPR036388">
    <property type="entry name" value="WH-like_DNA-bd_sf"/>
</dbReference>
<dbReference type="PANTHER" id="PTHR30319">
    <property type="entry name" value="PHENYLACETIC ACID REGULATOR-RELATED TRANSCRIPTIONAL REPRESSOR"/>
    <property type="match status" value="1"/>
</dbReference>
<evidence type="ECO:0000313" key="4">
    <source>
        <dbReference type="Proteomes" id="UP001631993"/>
    </source>
</evidence>
<feature type="domain" description="Transcriptional repressor PaaX-like C-terminal" evidence="1">
    <location>
        <begin position="198"/>
        <end position="283"/>
    </location>
</feature>
<dbReference type="Pfam" id="PF08223">
    <property type="entry name" value="PaaX_C"/>
    <property type="match status" value="1"/>
</dbReference>